<dbReference type="SUPFAM" id="SSF53098">
    <property type="entry name" value="Ribonuclease H-like"/>
    <property type="match status" value="1"/>
</dbReference>
<feature type="compositionally biased region" description="Acidic residues" evidence="1">
    <location>
        <begin position="484"/>
        <end position="498"/>
    </location>
</feature>
<dbReference type="AlphaFoldDB" id="A0A388LHW1"/>
<keyword evidence="3" id="KW-1185">Reference proteome</keyword>
<proteinExistence type="predicted"/>
<evidence type="ECO:0000313" key="3">
    <source>
        <dbReference type="Proteomes" id="UP000265515"/>
    </source>
</evidence>
<dbReference type="InterPro" id="IPR012337">
    <property type="entry name" value="RNaseH-like_sf"/>
</dbReference>
<reference evidence="2 3" key="1">
    <citation type="journal article" date="2018" name="Cell">
        <title>The Chara Genome: Secondary Complexity and Implications for Plant Terrestrialization.</title>
        <authorList>
            <person name="Nishiyama T."/>
            <person name="Sakayama H."/>
            <person name="Vries J.D."/>
            <person name="Buschmann H."/>
            <person name="Saint-Marcoux D."/>
            <person name="Ullrich K.K."/>
            <person name="Haas F.B."/>
            <person name="Vanderstraeten L."/>
            <person name="Becker D."/>
            <person name="Lang D."/>
            <person name="Vosolsobe S."/>
            <person name="Rombauts S."/>
            <person name="Wilhelmsson P.K.I."/>
            <person name="Janitza P."/>
            <person name="Kern R."/>
            <person name="Heyl A."/>
            <person name="Rumpler F."/>
            <person name="Villalobos L.I.A.C."/>
            <person name="Clay J.M."/>
            <person name="Skokan R."/>
            <person name="Toyoda A."/>
            <person name="Suzuki Y."/>
            <person name="Kagoshima H."/>
            <person name="Schijlen E."/>
            <person name="Tajeshwar N."/>
            <person name="Catarino B."/>
            <person name="Hetherington A.J."/>
            <person name="Saltykova A."/>
            <person name="Bonnot C."/>
            <person name="Breuninger H."/>
            <person name="Symeonidi A."/>
            <person name="Radhakrishnan G.V."/>
            <person name="Van Nieuwerburgh F."/>
            <person name="Deforce D."/>
            <person name="Chang C."/>
            <person name="Karol K.G."/>
            <person name="Hedrich R."/>
            <person name="Ulvskov P."/>
            <person name="Glockner G."/>
            <person name="Delwiche C.F."/>
            <person name="Petrasek J."/>
            <person name="Van de Peer Y."/>
            <person name="Friml J."/>
            <person name="Beilby M."/>
            <person name="Dolan L."/>
            <person name="Kohara Y."/>
            <person name="Sugano S."/>
            <person name="Fujiyama A."/>
            <person name="Delaux P.-M."/>
            <person name="Quint M."/>
            <person name="TheiBen G."/>
            <person name="Hagemann M."/>
            <person name="Harholt J."/>
            <person name="Dunand C."/>
            <person name="Zachgo S."/>
            <person name="Langdale J."/>
            <person name="Maumus F."/>
            <person name="Straeten D.V.D."/>
            <person name="Gould S.B."/>
            <person name="Rensing S.A."/>
        </authorList>
    </citation>
    <scope>NUCLEOTIDE SEQUENCE [LARGE SCALE GENOMIC DNA]</scope>
    <source>
        <strain evidence="2 3">S276</strain>
    </source>
</reference>
<protein>
    <recommendedName>
        <fullName evidence="4">DUF659 domain-containing protein</fullName>
    </recommendedName>
</protein>
<feature type="compositionally biased region" description="Basic and acidic residues" evidence="1">
    <location>
        <begin position="720"/>
        <end position="730"/>
    </location>
</feature>
<accession>A0A388LHW1</accession>
<feature type="compositionally biased region" description="Acidic residues" evidence="1">
    <location>
        <begin position="674"/>
        <end position="683"/>
    </location>
</feature>
<gene>
    <name evidence="2" type="ORF">CBR_g34016</name>
</gene>
<feature type="region of interest" description="Disordered" evidence="1">
    <location>
        <begin position="477"/>
        <end position="526"/>
    </location>
</feature>
<feature type="compositionally biased region" description="Basic and acidic residues" evidence="1">
    <location>
        <begin position="650"/>
        <end position="673"/>
    </location>
</feature>
<dbReference type="Gramene" id="GBG81835">
    <property type="protein sequence ID" value="GBG81835"/>
    <property type="gene ID" value="CBR_g34016"/>
</dbReference>
<sequence>MQACSRGKSETAHVELRKKNKVWIWCEQGQEVGTSKGRGEYWVRCRLCSTIWRGLANKATEHFLKPMNPCALRTGEVVHSLVSAGAKVQPSDKNTKYLLRNYKGGEVESDVVRCRASCGEEGLEDPQTDEPQPPPVAGWAVAGIAKVVVAALGEAVGGGGAAEGGGGDEGQGLTARRTALRQTTVQRWVDSAAQKKLDRVEAMFRAGIAFDFLNMDTTQTLHAVYLEIANSRPKVKLPSYNYMRTIMLDIIYMTIQREVNLLTACWDLTGCMFITDGSTDHWNRPATDFLAAGEQRAVLVATVTMSVRFGFVYQMLQRLADIEDVLIEMVDGRSAGKWRALRWSGEKLHRRADLMYYTVRSEFWWPQVRKIVSIMHRIFQLLKRMDAEGTPPTNLVEYADMIGRKLTNVVLTKKEREDVMDKVHDHVQMMRQPVHAAAFVLDPWRRNEHWLFDQNNVVTQNAMRFFLGRSRQNDGSTLVGNAEDVVEKEDEDAAETVDEEMRQRNMAKARKGRIPQNLDDSHMSDSSDLEDIVWKGKCWNESLKDCSEDEDSDFELSVVPAVPATTYVGRRTRRQDRDLEVKPAPVVERVDTDVEFFLHHHDDPDEEEATRAKEMADRDRELVDRRVAEEACCAAILTRRERARCAAQQEKRAGEALKDVDGDVDPAMEKGEQQQEEPADAEEEQHAAGAVYMRRPRPWVEPQVGAEEETTNQHVAISERVQEQQDEHQAAENIATPPFPEMNDALHHHNLWKSRAGRKRKAAVEESPKAPQRGTRRPKKKKAVEKTPPQLGRRKTMARKKPIISDDDLDSDASPPQSSDGGIDTCKSD</sequence>
<feature type="compositionally biased region" description="Basic residues" evidence="1">
    <location>
        <begin position="792"/>
        <end position="802"/>
    </location>
</feature>
<feature type="compositionally biased region" description="Basic residues" evidence="1">
    <location>
        <begin position="774"/>
        <end position="783"/>
    </location>
</feature>
<evidence type="ECO:0008006" key="4">
    <source>
        <dbReference type="Google" id="ProtNLM"/>
    </source>
</evidence>
<dbReference type="EMBL" id="BFEA01000388">
    <property type="protein sequence ID" value="GBG81835.1"/>
    <property type="molecule type" value="Genomic_DNA"/>
</dbReference>
<dbReference type="OrthoDB" id="4951847at2759"/>
<dbReference type="Proteomes" id="UP000265515">
    <property type="component" value="Unassembled WGS sequence"/>
</dbReference>
<organism evidence="2 3">
    <name type="scientific">Chara braunii</name>
    <name type="common">Braun's stonewort</name>
    <dbReference type="NCBI Taxonomy" id="69332"/>
    <lineage>
        <taxon>Eukaryota</taxon>
        <taxon>Viridiplantae</taxon>
        <taxon>Streptophyta</taxon>
        <taxon>Charophyceae</taxon>
        <taxon>Charales</taxon>
        <taxon>Characeae</taxon>
        <taxon>Chara</taxon>
    </lineage>
</organism>
<evidence type="ECO:0000313" key="2">
    <source>
        <dbReference type="EMBL" id="GBG81835.1"/>
    </source>
</evidence>
<name>A0A388LHW1_CHABU</name>
<feature type="compositionally biased region" description="Basic residues" evidence="1">
    <location>
        <begin position="748"/>
        <end position="761"/>
    </location>
</feature>
<comment type="caution">
    <text evidence="2">The sequence shown here is derived from an EMBL/GenBank/DDBJ whole genome shotgun (WGS) entry which is preliminary data.</text>
</comment>
<feature type="region of interest" description="Disordered" evidence="1">
    <location>
        <begin position="650"/>
        <end position="829"/>
    </location>
</feature>
<evidence type="ECO:0000256" key="1">
    <source>
        <dbReference type="SAM" id="MobiDB-lite"/>
    </source>
</evidence>